<protein>
    <submittedName>
        <fullName evidence="1">Uncharacterized protein</fullName>
    </submittedName>
</protein>
<organism evidence="1 2">
    <name type="scientific">Photorhabdus asymbiotica subsp. asymbiotica (strain ATCC 43949 / 3105-77)</name>
    <name type="common">Xenorhabdus luminescens (strain 2)</name>
    <dbReference type="NCBI Taxonomy" id="553480"/>
    <lineage>
        <taxon>Bacteria</taxon>
        <taxon>Pseudomonadati</taxon>
        <taxon>Pseudomonadota</taxon>
        <taxon>Gammaproteobacteria</taxon>
        <taxon>Enterobacterales</taxon>
        <taxon>Morganellaceae</taxon>
        <taxon>Photorhabdus</taxon>
    </lineage>
</organism>
<dbReference type="AlphaFoldDB" id="C7BIY6"/>
<gene>
    <name evidence="1" type="primary">PFI0330c</name>
    <name evidence="1" type="ordered locus">PAU_00397</name>
</gene>
<sequence>MEFIMQNINSIHSEMAILHDKYILEQISHNNFFLTFSQLEKKLADCVIHIPNWEGFAKDIYIGHGIYNGNVNVFNEIKNLKNIIRFLTDKLLSDISGMNFISTDKHHLKSFFSDCNNIDNLHIAYEVKHSINDVNKEVLNKIFYLIDKMVGARNYFVQRLGYKDFASYKCNYLFNKDPENVKNTLEIYYHKLISSLKALCDHFGIDVKQFTDPATFRMYQKNLVNRLSLPCFNFHLSEILGLIFTYFNKHSQAHFSIEHESMNRYVIRVSTHNDRSFCFVIQVCQIQCTVTAISCDEIFDSSVSTTYLKSALFHQPLGIAEIKTVVHEIGHLISIGMSSINGGLYHSDFRATIEIPSQLSEHIFLNELVCNTAMNESQKMVFDNFICMDVLDEMRQIEFAFIDFYLHSGVAISDLTPEKLINGSPCFFNYPTIQTKPVYLEHIISGGREGAYSLYPLNNIVAHSLSATIPPTCILDYYTNAEMLNNAIHSMII</sequence>
<accession>C7BIY6</accession>
<name>C7BIY6_PHOAA</name>
<dbReference type="SUPFAM" id="SSF55486">
    <property type="entry name" value="Metalloproteases ('zincins'), catalytic domain"/>
    <property type="match status" value="1"/>
</dbReference>
<reference evidence="1 2" key="1">
    <citation type="journal article" date="2009" name="BMC Genomics">
        <title>Comparative genomics of the emerging human pathogen Photorhabdus asymbiotica with the insect pathogen Photorhabdus luminescens.</title>
        <authorList>
            <person name="Wilkinson P."/>
            <person name="Waterfield N.R."/>
            <person name="Crossman L."/>
            <person name="Corton C."/>
            <person name="Sanchez-Contreras M."/>
            <person name="Vlisidou I."/>
            <person name="Barron A."/>
            <person name="Bignell A."/>
            <person name="Clark L."/>
            <person name="Ormond D."/>
            <person name="Mayho M."/>
            <person name="Bason N."/>
            <person name="Smith F."/>
            <person name="Simmonds M."/>
            <person name="Churcher C."/>
            <person name="Harris D."/>
            <person name="Thompson N.R."/>
            <person name="Quail M."/>
            <person name="Parkhill J."/>
            <person name="ffrench-Constant R.H."/>
        </authorList>
    </citation>
    <scope>NUCLEOTIDE SEQUENCE [LARGE SCALE GENOMIC DNA]</scope>
    <source>
        <strain evidence="2">ATCC 43949 / 3105-77</strain>
    </source>
</reference>
<dbReference type="Proteomes" id="UP000002747">
    <property type="component" value="Chromosome"/>
</dbReference>
<dbReference type="KEGG" id="pay:PAU_00397"/>
<proteinExistence type="predicted"/>
<dbReference type="STRING" id="291112.PAU_00397"/>
<evidence type="ECO:0000313" key="2">
    <source>
        <dbReference type="Proteomes" id="UP000002747"/>
    </source>
</evidence>
<evidence type="ECO:0000313" key="1">
    <source>
        <dbReference type="EMBL" id="CAQ82490.1"/>
    </source>
</evidence>
<dbReference type="EMBL" id="FM162591">
    <property type="protein sequence ID" value="CAQ82490.1"/>
    <property type="molecule type" value="Genomic_DNA"/>
</dbReference>